<dbReference type="InterPro" id="IPR018389">
    <property type="entry name" value="DctP_fam"/>
</dbReference>
<evidence type="ECO:0000313" key="7">
    <source>
        <dbReference type="Proteomes" id="UP000253420"/>
    </source>
</evidence>
<dbReference type="NCBIfam" id="NF037995">
    <property type="entry name" value="TRAP_S1"/>
    <property type="match status" value="1"/>
</dbReference>
<evidence type="ECO:0000256" key="5">
    <source>
        <dbReference type="SAM" id="SignalP"/>
    </source>
</evidence>
<feature type="signal peptide" evidence="5">
    <location>
        <begin position="1"/>
        <end position="25"/>
    </location>
</feature>
<name>A0A368K629_9HYPH</name>
<dbReference type="Proteomes" id="UP000253420">
    <property type="component" value="Unassembled WGS sequence"/>
</dbReference>
<dbReference type="PROSITE" id="PS51318">
    <property type="entry name" value="TAT"/>
    <property type="match status" value="1"/>
</dbReference>
<dbReference type="EMBL" id="QOZG01000002">
    <property type="protein sequence ID" value="RCS24848.1"/>
    <property type="molecule type" value="Genomic_DNA"/>
</dbReference>
<dbReference type="InterPro" id="IPR006311">
    <property type="entry name" value="TAT_signal"/>
</dbReference>
<keyword evidence="7" id="KW-1185">Reference proteome</keyword>
<proteinExistence type="inferred from homology"/>
<dbReference type="GO" id="GO:0055085">
    <property type="term" value="P:transmembrane transport"/>
    <property type="evidence" value="ECO:0007669"/>
    <property type="project" value="InterPro"/>
</dbReference>
<accession>A0A368K629</accession>
<dbReference type="CDD" id="cd13672">
    <property type="entry name" value="PBP2_TRAP_Siap"/>
    <property type="match status" value="1"/>
</dbReference>
<dbReference type="Pfam" id="PF03480">
    <property type="entry name" value="DctP"/>
    <property type="match status" value="1"/>
</dbReference>
<dbReference type="AlphaFoldDB" id="A0A368K629"/>
<dbReference type="OrthoDB" id="9803763at2"/>
<dbReference type="RefSeq" id="WP_114439294.1">
    <property type="nucleotide sequence ID" value="NZ_QOZG01000002.1"/>
</dbReference>
<gene>
    <name evidence="6" type="ORF">DUT91_05165</name>
</gene>
<dbReference type="PANTHER" id="PTHR33376">
    <property type="match status" value="1"/>
</dbReference>
<evidence type="ECO:0000256" key="2">
    <source>
        <dbReference type="ARBA" id="ARBA00009023"/>
    </source>
</evidence>
<dbReference type="GO" id="GO:0030288">
    <property type="term" value="C:outer membrane-bounded periplasmic space"/>
    <property type="evidence" value="ECO:0007669"/>
    <property type="project" value="InterPro"/>
</dbReference>
<sequence>MKITRRIAMIAAAGALISGAMPALAADAIKLRISTPAIESDWHAKMLPVFKDELEKLAPGQFNVEIHLNATLFKQGTEPAAMQRGNLDMAMISAQDIAKQIPEWSVFTAGYLIRDPEHQKKVFRGDIGKQFYGMVEEQMGLKILDVGYLGTRQLNLRGDKKIETPDDLSGVKLRMPGSDAWQFLGSALGASPVSIAFGEIYTALQTGVADGQDNPLPTDKAAKFYEVTKQIVLTNHLVDAIFLSISSKTWDKLSDDQKAKVMEAAQKAIAYNDENRIRDEAELVEFFKRQGLSVYEPNRDAFRERVQKAYQTSDFAKSWPEGIVDKINAVK</sequence>
<dbReference type="Gene3D" id="3.40.190.170">
    <property type="entry name" value="Bacterial extracellular solute-binding protein, family 7"/>
    <property type="match status" value="1"/>
</dbReference>
<keyword evidence="4 5" id="KW-0732">Signal</keyword>
<comment type="similarity">
    <text evidence="2">Belongs to the bacterial solute-binding protein 7 family.</text>
</comment>
<evidence type="ECO:0000256" key="3">
    <source>
        <dbReference type="ARBA" id="ARBA00022448"/>
    </source>
</evidence>
<dbReference type="PANTHER" id="PTHR33376:SF4">
    <property type="entry name" value="SIALIC ACID-BINDING PERIPLASMIC PROTEIN SIAP"/>
    <property type="match status" value="1"/>
</dbReference>
<organism evidence="6 7">
    <name type="scientific">Phyllobacterium salinisoli</name>
    <dbReference type="NCBI Taxonomy" id="1899321"/>
    <lineage>
        <taxon>Bacteria</taxon>
        <taxon>Pseudomonadati</taxon>
        <taxon>Pseudomonadota</taxon>
        <taxon>Alphaproteobacteria</taxon>
        <taxon>Hyphomicrobiales</taxon>
        <taxon>Phyllobacteriaceae</taxon>
        <taxon>Phyllobacterium</taxon>
    </lineage>
</organism>
<evidence type="ECO:0000313" key="6">
    <source>
        <dbReference type="EMBL" id="RCS24848.1"/>
    </source>
</evidence>
<dbReference type="PIRSF" id="PIRSF006470">
    <property type="entry name" value="DctB"/>
    <property type="match status" value="1"/>
</dbReference>
<protein>
    <submittedName>
        <fullName evidence="6">C4-dicarboxylate ABC transporter</fullName>
    </submittedName>
</protein>
<keyword evidence="3" id="KW-0813">Transport</keyword>
<feature type="chain" id="PRO_5016645428" evidence="5">
    <location>
        <begin position="26"/>
        <end position="331"/>
    </location>
</feature>
<dbReference type="InterPro" id="IPR004682">
    <property type="entry name" value="TRAP_DctP"/>
</dbReference>
<dbReference type="NCBIfam" id="TIGR00787">
    <property type="entry name" value="dctP"/>
    <property type="match status" value="1"/>
</dbReference>
<evidence type="ECO:0000256" key="4">
    <source>
        <dbReference type="ARBA" id="ARBA00022729"/>
    </source>
</evidence>
<dbReference type="InterPro" id="IPR038404">
    <property type="entry name" value="TRAP_DctP_sf"/>
</dbReference>
<comment type="subcellular location">
    <subcellularLocation>
        <location evidence="1">Cell envelope</location>
    </subcellularLocation>
</comment>
<evidence type="ECO:0000256" key="1">
    <source>
        <dbReference type="ARBA" id="ARBA00004196"/>
    </source>
</evidence>
<comment type="caution">
    <text evidence="6">The sequence shown here is derived from an EMBL/GenBank/DDBJ whole genome shotgun (WGS) entry which is preliminary data.</text>
</comment>
<reference evidence="6 7" key="1">
    <citation type="submission" date="2018-07" db="EMBL/GenBank/DDBJ databases">
        <title>The draft genome of Phyllobacterium salinisoli.</title>
        <authorList>
            <person name="Liu L."/>
            <person name="Li L."/>
            <person name="Zhang X."/>
            <person name="Liang L."/>
        </authorList>
    </citation>
    <scope>NUCLEOTIDE SEQUENCE [LARGE SCALE GENOMIC DNA]</scope>
    <source>
        <strain evidence="6 7">LLAN61</strain>
    </source>
</reference>